<accession>A0ABU4J175</accession>
<gene>
    <name evidence="1" type="ORF">RIB56_02600</name>
</gene>
<protein>
    <submittedName>
        <fullName evidence="1">Uncharacterized protein</fullName>
    </submittedName>
</protein>
<dbReference type="EMBL" id="JAWUZT010000004">
    <property type="protein sequence ID" value="MDW8515009.1"/>
    <property type="molecule type" value="Genomic_DNA"/>
</dbReference>
<comment type="caution">
    <text evidence="1">The sequence shown here is derived from an EMBL/GenBank/DDBJ whole genome shotgun (WGS) entry which is preliminary data.</text>
</comment>
<keyword evidence="2" id="KW-1185">Reference proteome</keyword>
<evidence type="ECO:0000313" key="1">
    <source>
        <dbReference type="EMBL" id="MDW8515009.1"/>
    </source>
</evidence>
<sequence>MNEQQQFVRVRELANEIIRFKLQDRAVYNEVELRNSVELLARSIVDLANVHLKEDADPETSLKATVCKVKMVYNHMNQKAKQQGLEGAYQEIQDLKSYAENEYEQKNLLG</sequence>
<proteinExistence type="predicted"/>
<dbReference type="GeneID" id="93681691"/>
<dbReference type="RefSeq" id="WP_076513049.1">
    <property type="nucleotide sequence ID" value="NZ_CM125968.1"/>
</dbReference>
<evidence type="ECO:0000313" key="2">
    <source>
        <dbReference type="Proteomes" id="UP001284771"/>
    </source>
</evidence>
<dbReference type="Proteomes" id="UP001284771">
    <property type="component" value="Unassembled WGS sequence"/>
</dbReference>
<reference evidence="2" key="1">
    <citation type="submission" date="2023-07" db="EMBL/GenBank/DDBJ databases">
        <title>Draft genomic sequences of Priestia flexa CCM isolated from the soil of an abandoned mine contaminated by free cyanide in the high Andean zone of Tacna, Peru.</title>
        <authorList>
            <person name="Caceda Quiroz C.J."/>
            <person name="Maraza Chooque G.J."/>
            <person name="Fora Quispe G.L."/>
            <person name="Carpio Mamani M."/>
        </authorList>
    </citation>
    <scope>NUCLEOTIDE SEQUENCE [LARGE SCALE GENOMIC DNA]</scope>
    <source>
        <strain evidence="2">CCM</strain>
    </source>
</reference>
<organism evidence="1 2">
    <name type="scientific">Priestia flexa</name>
    <dbReference type="NCBI Taxonomy" id="86664"/>
    <lineage>
        <taxon>Bacteria</taxon>
        <taxon>Bacillati</taxon>
        <taxon>Bacillota</taxon>
        <taxon>Bacilli</taxon>
        <taxon>Bacillales</taxon>
        <taxon>Bacillaceae</taxon>
        <taxon>Priestia</taxon>
    </lineage>
</organism>
<name>A0ABU4J175_9BACI</name>